<evidence type="ECO:0000313" key="3">
    <source>
        <dbReference type="Proteomes" id="UP001595891"/>
    </source>
</evidence>
<keyword evidence="1" id="KW-0812">Transmembrane</keyword>
<gene>
    <name evidence="2" type="ORF">ACFO8L_07010</name>
</gene>
<accession>A0ABV9E934</accession>
<keyword evidence="1" id="KW-0472">Membrane</keyword>
<feature type="transmembrane region" description="Helical" evidence="1">
    <location>
        <begin position="12"/>
        <end position="33"/>
    </location>
</feature>
<sequence length="237" mass="25468">MRFPSRLLAANMAFALLLWAALVVLVAVVGAVIAINGSLTESAWEKAAQVPRWYALFVGVALVREYLPMYIAHGQTRRQFGAQGAVTVALFAPFLALLLVLGYLLETGIYALAGLEQALGQVHLFTDPGQLPVVFTEYLVEFLAWIVAGAFMGAGFYRWREGGVFTIPVGVGLVLLAESTVGPGLRLPFLLGRLGRLGLDLPKSPAVALAIGLAVLLAGLALTWSIIRDVPLRNRWS</sequence>
<proteinExistence type="predicted"/>
<comment type="caution">
    <text evidence="2">The sequence shown here is derived from an EMBL/GenBank/DDBJ whole genome shotgun (WGS) entry which is preliminary data.</text>
</comment>
<dbReference type="Proteomes" id="UP001595891">
    <property type="component" value="Unassembled WGS sequence"/>
</dbReference>
<feature type="transmembrane region" description="Helical" evidence="1">
    <location>
        <begin position="205"/>
        <end position="227"/>
    </location>
</feature>
<evidence type="ECO:0008006" key="4">
    <source>
        <dbReference type="Google" id="ProtNLM"/>
    </source>
</evidence>
<feature type="transmembrane region" description="Helical" evidence="1">
    <location>
        <begin position="164"/>
        <end position="185"/>
    </location>
</feature>
<dbReference type="RefSeq" id="WP_262841203.1">
    <property type="nucleotide sequence ID" value="NZ_JANZYP010000004.1"/>
</dbReference>
<feature type="transmembrane region" description="Helical" evidence="1">
    <location>
        <begin position="53"/>
        <end position="72"/>
    </location>
</feature>
<evidence type="ECO:0000256" key="1">
    <source>
        <dbReference type="SAM" id="Phobius"/>
    </source>
</evidence>
<keyword evidence="3" id="KW-1185">Reference proteome</keyword>
<protein>
    <recommendedName>
        <fullName evidence="4">ABC transporter permease</fullName>
    </recommendedName>
</protein>
<name>A0ABV9E934_9ACTN</name>
<dbReference type="EMBL" id="JBHSFN010000003">
    <property type="protein sequence ID" value="MFC4585813.1"/>
    <property type="molecule type" value="Genomic_DNA"/>
</dbReference>
<feature type="transmembrane region" description="Helical" evidence="1">
    <location>
        <begin position="84"/>
        <end position="105"/>
    </location>
</feature>
<feature type="transmembrane region" description="Helical" evidence="1">
    <location>
        <begin position="138"/>
        <end position="157"/>
    </location>
</feature>
<keyword evidence="1" id="KW-1133">Transmembrane helix</keyword>
<evidence type="ECO:0000313" key="2">
    <source>
        <dbReference type="EMBL" id="MFC4585813.1"/>
    </source>
</evidence>
<organism evidence="2 3">
    <name type="scientific">Sphaerisporangium corydalis</name>
    <dbReference type="NCBI Taxonomy" id="1441875"/>
    <lineage>
        <taxon>Bacteria</taxon>
        <taxon>Bacillati</taxon>
        <taxon>Actinomycetota</taxon>
        <taxon>Actinomycetes</taxon>
        <taxon>Streptosporangiales</taxon>
        <taxon>Streptosporangiaceae</taxon>
        <taxon>Sphaerisporangium</taxon>
    </lineage>
</organism>
<reference evidence="3" key="1">
    <citation type="journal article" date="2019" name="Int. J. Syst. Evol. Microbiol.">
        <title>The Global Catalogue of Microorganisms (GCM) 10K type strain sequencing project: providing services to taxonomists for standard genome sequencing and annotation.</title>
        <authorList>
            <consortium name="The Broad Institute Genomics Platform"/>
            <consortium name="The Broad Institute Genome Sequencing Center for Infectious Disease"/>
            <person name="Wu L."/>
            <person name="Ma J."/>
        </authorList>
    </citation>
    <scope>NUCLEOTIDE SEQUENCE [LARGE SCALE GENOMIC DNA]</scope>
    <source>
        <strain evidence="3">CCUG 49560</strain>
    </source>
</reference>